<evidence type="ECO:0000313" key="2">
    <source>
        <dbReference type="Proteomes" id="UP000657918"/>
    </source>
</evidence>
<comment type="caution">
    <text evidence="1">The sequence shown here is derived from an EMBL/GenBank/DDBJ whole genome shotgun (WGS) entry which is preliminary data.</text>
</comment>
<dbReference type="AlphaFoldDB" id="A0A835MK02"/>
<reference evidence="1 2" key="1">
    <citation type="submission" date="2020-10" db="EMBL/GenBank/DDBJ databases">
        <title>Plant Genome Project.</title>
        <authorList>
            <person name="Zhang R.-G."/>
        </authorList>
    </citation>
    <scope>NUCLEOTIDE SEQUENCE [LARGE SCALE GENOMIC DNA]</scope>
    <source>
        <strain evidence="1">FAFU-HL-1</strain>
        <tissue evidence="1">Leaf</tissue>
    </source>
</reference>
<dbReference type="Proteomes" id="UP000657918">
    <property type="component" value="Chromosome 16"/>
</dbReference>
<evidence type="ECO:0000313" key="1">
    <source>
        <dbReference type="EMBL" id="KAF9666664.1"/>
    </source>
</evidence>
<organism evidence="1 2">
    <name type="scientific">Salix dunnii</name>
    <dbReference type="NCBI Taxonomy" id="1413687"/>
    <lineage>
        <taxon>Eukaryota</taxon>
        <taxon>Viridiplantae</taxon>
        <taxon>Streptophyta</taxon>
        <taxon>Embryophyta</taxon>
        <taxon>Tracheophyta</taxon>
        <taxon>Spermatophyta</taxon>
        <taxon>Magnoliopsida</taxon>
        <taxon>eudicotyledons</taxon>
        <taxon>Gunneridae</taxon>
        <taxon>Pentapetalae</taxon>
        <taxon>rosids</taxon>
        <taxon>fabids</taxon>
        <taxon>Malpighiales</taxon>
        <taxon>Salicaceae</taxon>
        <taxon>Saliceae</taxon>
        <taxon>Salix</taxon>
    </lineage>
</organism>
<proteinExistence type="predicted"/>
<sequence length="64" mass="7840">MYSQVKIVESLQESLNNKYKTKETDMKKFVIDWFLDYKMMDSNYKFKVNKFMDFKMVESKSLMS</sequence>
<dbReference type="EMBL" id="JADGMS010000016">
    <property type="protein sequence ID" value="KAF9666664.1"/>
    <property type="molecule type" value="Genomic_DNA"/>
</dbReference>
<keyword evidence="2" id="KW-1185">Reference proteome</keyword>
<protein>
    <submittedName>
        <fullName evidence="1">Uncharacterized protein</fullName>
    </submittedName>
</protein>
<accession>A0A835MK02</accession>
<name>A0A835MK02_9ROSI</name>
<dbReference type="OrthoDB" id="1300022at2759"/>
<gene>
    <name evidence="1" type="ORF">SADUNF_Sadunf16G0252300</name>
</gene>